<evidence type="ECO:0000256" key="1">
    <source>
        <dbReference type="SAM" id="Phobius"/>
    </source>
</evidence>
<proteinExistence type="predicted"/>
<keyword evidence="1" id="KW-0472">Membrane</keyword>
<keyword evidence="1" id="KW-1133">Transmembrane helix</keyword>
<feature type="transmembrane region" description="Helical" evidence="1">
    <location>
        <begin position="291"/>
        <end position="316"/>
    </location>
</feature>
<evidence type="ECO:0000313" key="2">
    <source>
        <dbReference type="EMBL" id="RKO89396.1"/>
    </source>
</evidence>
<keyword evidence="3" id="KW-1185">Reference proteome</keyword>
<organism evidence="2 3">
    <name type="scientific">Blyttiomyces helicus</name>
    <dbReference type="NCBI Taxonomy" id="388810"/>
    <lineage>
        <taxon>Eukaryota</taxon>
        <taxon>Fungi</taxon>
        <taxon>Fungi incertae sedis</taxon>
        <taxon>Chytridiomycota</taxon>
        <taxon>Chytridiomycota incertae sedis</taxon>
        <taxon>Chytridiomycetes</taxon>
        <taxon>Chytridiomycetes incertae sedis</taxon>
        <taxon>Blyttiomyces</taxon>
    </lineage>
</organism>
<accession>A0A4P9WG29</accession>
<dbReference type="Proteomes" id="UP000269721">
    <property type="component" value="Unassembled WGS sequence"/>
</dbReference>
<sequence>MFSQNRLAFASQLHISAPTWPSLRYSLPGRLCYITFAHRRAVGNATEWEAFAKEYRDVNLEEWNTACDNLENVANQLTQQLGRLTPQQVRDFNAAEGELVVLHDPPFPHKEMHKLAVEEMIKSSSPSVSDTSFLGQSPPTCEAPHPFLKRIVNLPLQLRLIPRVSRTLLPKSRAWSATEMQQMQYSTAPLIVRVQSRLRDRLPRDSCLCLYRLSLIRLESFTCLTEMSFDIAHLARVFVLGLLHVLAKPTLLSTCAIPRVSESLRARLTSGAVLSALKQRLLPPHRGPSPLLLMGPVTVVFLALVFAFLSAALFLATTRLPRAAKPEEREAACLSHRPMKTWHVPCATEYAHDQLLVKASRTSSQASVPHPDLDALLDEIEGSLGTDDARGTRQEDKGKLGVREADDRKTRWEWSVFALGGRGGLRDRMQIGSAWG</sequence>
<gene>
    <name evidence="2" type="ORF">BDK51DRAFT_50399</name>
</gene>
<name>A0A4P9WG29_9FUNG</name>
<protein>
    <submittedName>
        <fullName evidence="2">Uncharacterized protein</fullName>
    </submittedName>
</protein>
<keyword evidence="1" id="KW-0812">Transmembrane</keyword>
<dbReference type="EMBL" id="KZ996116">
    <property type="protein sequence ID" value="RKO89396.1"/>
    <property type="molecule type" value="Genomic_DNA"/>
</dbReference>
<reference evidence="3" key="1">
    <citation type="journal article" date="2018" name="Nat. Microbiol.">
        <title>Leveraging single-cell genomics to expand the fungal tree of life.</title>
        <authorList>
            <person name="Ahrendt S.R."/>
            <person name="Quandt C.A."/>
            <person name="Ciobanu D."/>
            <person name="Clum A."/>
            <person name="Salamov A."/>
            <person name="Andreopoulos B."/>
            <person name="Cheng J.F."/>
            <person name="Woyke T."/>
            <person name="Pelin A."/>
            <person name="Henrissat B."/>
            <person name="Reynolds N.K."/>
            <person name="Benny G.L."/>
            <person name="Smith M.E."/>
            <person name="James T.Y."/>
            <person name="Grigoriev I.V."/>
        </authorList>
    </citation>
    <scope>NUCLEOTIDE SEQUENCE [LARGE SCALE GENOMIC DNA]</scope>
</reference>
<dbReference type="AlphaFoldDB" id="A0A4P9WG29"/>
<evidence type="ECO:0000313" key="3">
    <source>
        <dbReference type="Proteomes" id="UP000269721"/>
    </source>
</evidence>